<comment type="caution">
    <text evidence="9">The sequence shown here is derived from an EMBL/GenBank/DDBJ whole genome shotgun (WGS) entry which is preliminary data.</text>
</comment>
<evidence type="ECO:0000256" key="7">
    <source>
        <dbReference type="SAM" id="Phobius"/>
    </source>
</evidence>
<evidence type="ECO:0000256" key="5">
    <source>
        <dbReference type="ARBA" id="ARBA00040520"/>
    </source>
</evidence>
<keyword evidence="2" id="KW-0964">Secreted</keyword>
<keyword evidence="10" id="KW-1185">Reference proteome</keyword>
<evidence type="ECO:0000256" key="3">
    <source>
        <dbReference type="ARBA" id="ARBA00022729"/>
    </source>
</evidence>
<evidence type="ECO:0000313" key="10">
    <source>
        <dbReference type="Proteomes" id="UP000727407"/>
    </source>
</evidence>
<keyword evidence="3 8" id="KW-0732">Signal</keyword>
<dbReference type="GO" id="GO:0005576">
    <property type="term" value="C:extracellular region"/>
    <property type="evidence" value="ECO:0007669"/>
    <property type="project" value="UniProtKB-SubCell"/>
</dbReference>
<evidence type="ECO:0000256" key="4">
    <source>
        <dbReference type="ARBA" id="ARBA00022884"/>
    </source>
</evidence>
<evidence type="ECO:0000256" key="2">
    <source>
        <dbReference type="ARBA" id="ARBA00022525"/>
    </source>
</evidence>
<dbReference type="Proteomes" id="UP000727407">
    <property type="component" value="Unassembled WGS sequence"/>
</dbReference>
<evidence type="ECO:0000256" key="6">
    <source>
        <dbReference type="ARBA" id="ARBA00046322"/>
    </source>
</evidence>
<organism evidence="9 10">
    <name type="scientific">Clarias magur</name>
    <name type="common">Asian catfish</name>
    <name type="synonym">Macropteronotus magur</name>
    <dbReference type="NCBI Taxonomy" id="1594786"/>
    <lineage>
        <taxon>Eukaryota</taxon>
        <taxon>Metazoa</taxon>
        <taxon>Chordata</taxon>
        <taxon>Craniata</taxon>
        <taxon>Vertebrata</taxon>
        <taxon>Euteleostomi</taxon>
        <taxon>Actinopterygii</taxon>
        <taxon>Neopterygii</taxon>
        <taxon>Teleostei</taxon>
        <taxon>Ostariophysi</taxon>
        <taxon>Siluriformes</taxon>
        <taxon>Clariidae</taxon>
        <taxon>Clarias</taxon>
    </lineage>
</organism>
<dbReference type="GO" id="GO:0003723">
    <property type="term" value="F:RNA binding"/>
    <property type="evidence" value="ECO:0007669"/>
    <property type="project" value="UniProtKB-KW"/>
</dbReference>
<evidence type="ECO:0000313" key="9">
    <source>
        <dbReference type="EMBL" id="KAF5902776.1"/>
    </source>
</evidence>
<keyword evidence="7" id="KW-0812">Transmembrane</keyword>
<dbReference type="AlphaFoldDB" id="A0A8J4X5F8"/>
<feature type="non-terminal residue" evidence="9">
    <location>
        <position position="1"/>
    </location>
</feature>
<feature type="signal peptide" evidence="8">
    <location>
        <begin position="1"/>
        <end position="22"/>
    </location>
</feature>
<feature type="transmembrane region" description="Helical" evidence="7">
    <location>
        <begin position="124"/>
        <end position="150"/>
    </location>
</feature>
<feature type="chain" id="PRO_5035329379" description="NELL2-interacting cell ontogeny regulator 1" evidence="8">
    <location>
        <begin position="23"/>
        <end position="185"/>
    </location>
</feature>
<keyword evidence="7" id="KW-0472">Membrane</keyword>
<evidence type="ECO:0000256" key="8">
    <source>
        <dbReference type="SAM" id="SignalP"/>
    </source>
</evidence>
<comment type="similarity">
    <text evidence="6">Belongs to the NICOL family.</text>
</comment>
<dbReference type="PANTHER" id="PTHR35451">
    <property type="entry name" value="NEUROPEPTIDE-LIKE PROTEIN C4ORF48"/>
    <property type="match status" value="1"/>
</dbReference>
<reference evidence="9" key="1">
    <citation type="submission" date="2020-07" db="EMBL/GenBank/DDBJ databases">
        <title>Clarias magur genome sequencing, assembly and annotation.</title>
        <authorList>
            <person name="Kushwaha B."/>
            <person name="Kumar R."/>
            <person name="Das P."/>
            <person name="Joshi C.G."/>
            <person name="Kumar D."/>
            <person name="Nagpure N.S."/>
            <person name="Pandey M."/>
            <person name="Agarwal S."/>
            <person name="Srivastava S."/>
            <person name="Singh M."/>
            <person name="Sahoo L."/>
            <person name="Jayasankar P."/>
            <person name="Meher P.K."/>
            <person name="Koringa P.G."/>
            <person name="Iquebal M.A."/>
            <person name="Das S.P."/>
            <person name="Bit A."/>
            <person name="Patnaik S."/>
            <person name="Patel N."/>
            <person name="Shah T.M."/>
            <person name="Hinsu A."/>
            <person name="Jena J.K."/>
        </authorList>
    </citation>
    <scope>NUCLEOTIDE SEQUENCE</scope>
    <source>
        <strain evidence="9">CIFAMagur01</strain>
        <tissue evidence="9">Testis</tissue>
    </source>
</reference>
<comment type="subcellular location">
    <subcellularLocation>
        <location evidence="1">Secreted</location>
    </subcellularLocation>
</comment>
<keyword evidence="7" id="KW-1133">Transmembrane helix</keyword>
<dbReference type="Pfam" id="PF15161">
    <property type="entry name" value="Neuropep_like"/>
    <property type="match status" value="1"/>
</dbReference>
<gene>
    <name evidence="9" type="ORF">DAT39_007499</name>
</gene>
<evidence type="ECO:0000256" key="1">
    <source>
        <dbReference type="ARBA" id="ARBA00004613"/>
    </source>
</evidence>
<keyword evidence="4" id="KW-0694">RNA-binding</keyword>
<proteinExistence type="inferred from homology"/>
<accession>A0A8J4X5F8</accession>
<protein>
    <recommendedName>
        <fullName evidence="5">NELL2-interacting cell ontogeny regulator 1</fullName>
    </recommendedName>
</protein>
<name>A0A8J4X5F8_CLAMG</name>
<sequence length="185" mass="21381">MRMSCVWAAVVLMLLQLQLVTPDPDSGTVIPAESRPCVDCHAFEFMQRALQDLKKTAFNLDSRMWTSASDAFERKDANRREQVVIRDFSRADNAETRRIFTEGIMERIPNTAFRGLRHQPHTQLIYALITVLCYVMTKSIMLTCCTPFILMGARYYYSRKVILSYLDCALHTDMADIEAYYMKPT</sequence>
<dbReference type="EMBL" id="QNUK01000084">
    <property type="protein sequence ID" value="KAF5902776.1"/>
    <property type="molecule type" value="Genomic_DNA"/>
</dbReference>
<dbReference type="OrthoDB" id="41532at2759"/>
<dbReference type="PANTHER" id="PTHR35451:SF1">
    <property type="entry name" value="NEUROPEPTIDE-LIKE PROTEIN C4ORF48"/>
    <property type="match status" value="1"/>
</dbReference>
<dbReference type="InterPro" id="IPR028147">
    <property type="entry name" value="NICOL"/>
</dbReference>